<feature type="transmembrane region" description="Helical" evidence="11">
    <location>
        <begin position="591"/>
        <end position="615"/>
    </location>
</feature>
<dbReference type="PROSITE" id="PS00888">
    <property type="entry name" value="CNMP_BINDING_1"/>
    <property type="match status" value="1"/>
</dbReference>
<dbReference type="Gene3D" id="1.10.287.630">
    <property type="entry name" value="Helix hairpin bin"/>
    <property type="match status" value="1"/>
</dbReference>
<dbReference type="Gene3D" id="1.20.5.300">
    <property type="match status" value="1"/>
</dbReference>
<dbReference type="InterPro" id="IPR005821">
    <property type="entry name" value="Ion_trans_dom"/>
</dbReference>
<feature type="compositionally biased region" description="Basic and acidic residues" evidence="10">
    <location>
        <begin position="24"/>
        <end position="47"/>
    </location>
</feature>
<evidence type="ECO:0000256" key="7">
    <source>
        <dbReference type="ARBA" id="ARBA00023286"/>
    </source>
</evidence>
<dbReference type="SUPFAM" id="SSF81324">
    <property type="entry name" value="Voltage-gated potassium channels"/>
    <property type="match status" value="1"/>
</dbReference>
<keyword evidence="9" id="KW-0175">Coiled coil</keyword>
<feature type="compositionally biased region" description="Polar residues" evidence="10">
    <location>
        <begin position="58"/>
        <end position="68"/>
    </location>
</feature>
<dbReference type="PROSITE" id="PS00889">
    <property type="entry name" value="CNMP_BINDING_2"/>
    <property type="match status" value="1"/>
</dbReference>
<keyword evidence="3 11" id="KW-0812">Transmembrane</keyword>
<comment type="caution">
    <text evidence="13">The sequence shown here is derived from an EMBL/GenBank/DDBJ whole genome shotgun (WGS) entry which is preliminary data.</text>
</comment>
<evidence type="ECO:0000256" key="4">
    <source>
        <dbReference type="ARBA" id="ARBA00022989"/>
    </source>
</evidence>
<keyword evidence="6 11" id="KW-0472">Membrane</keyword>
<dbReference type="FunFam" id="1.10.287.630:FF:000001">
    <property type="entry name" value="Cyclic nucleotide-gated channel alpha 3"/>
    <property type="match status" value="1"/>
</dbReference>
<dbReference type="Gene3D" id="2.60.120.10">
    <property type="entry name" value="Jelly Rolls"/>
    <property type="match status" value="1"/>
</dbReference>
<evidence type="ECO:0000256" key="6">
    <source>
        <dbReference type="ARBA" id="ARBA00023136"/>
    </source>
</evidence>
<evidence type="ECO:0000256" key="8">
    <source>
        <dbReference type="ARBA" id="ARBA00023303"/>
    </source>
</evidence>
<dbReference type="Gene3D" id="1.10.287.70">
    <property type="match status" value="1"/>
</dbReference>
<evidence type="ECO:0000259" key="12">
    <source>
        <dbReference type="PROSITE" id="PS50042"/>
    </source>
</evidence>
<dbReference type="Proteomes" id="UP001620626">
    <property type="component" value="Unassembled WGS sequence"/>
</dbReference>
<dbReference type="PANTHER" id="PTHR45638:SF11">
    <property type="entry name" value="CYCLIC NUCLEOTIDE-GATED CATION CHANNEL SUBUNIT A"/>
    <property type="match status" value="1"/>
</dbReference>
<evidence type="ECO:0000256" key="11">
    <source>
        <dbReference type="SAM" id="Phobius"/>
    </source>
</evidence>
<evidence type="ECO:0000256" key="1">
    <source>
        <dbReference type="ARBA" id="ARBA00004141"/>
    </source>
</evidence>
<dbReference type="SUPFAM" id="SSF51206">
    <property type="entry name" value="cAMP-binding domain-like"/>
    <property type="match status" value="1"/>
</dbReference>
<organism evidence="13 14">
    <name type="scientific">Heterodera trifolii</name>
    <dbReference type="NCBI Taxonomy" id="157864"/>
    <lineage>
        <taxon>Eukaryota</taxon>
        <taxon>Metazoa</taxon>
        <taxon>Ecdysozoa</taxon>
        <taxon>Nematoda</taxon>
        <taxon>Chromadorea</taxon>
        <taxon>Rhabditida</taxon>
        <taxon>Tylenchina</taxon>
        <taxon>Tylenchomorpha</taxon>
        <taxon>Tylenchoidea</taxon>
        <taxon>Heteroderidae</taxon>
        <taxon>Heteroderinae</taxon>
        <taxon>Heterodera</taxon>
    </lineage>
</organism>
<dbReference type="GO" id="GO:0034220">
    <property type="term" value="P:monoatomic ion transmembrane transport"/>
    <property type="evidence" value="ECO:0007669"/>
    <property type="project" value="UniProtKB-KW"/>
</dbReference>
<feature type="compositionally biased region" description="Basic residues" evidence="10">
    <location>
        <begin position="125"/>
        <end position="137"/>
    </location>
</feature>
<keyword evidence="8" id="KW-0407">Ion channel</keyword>
<proteinExistence type="predicted"/>
<dbReference type="Pfam" id="PF16526">
    <property type="entry name" value="CLZ"/>
    <property type="match status" value="1"/>
</dbReference>
<feature type="transmembrane region" description="Helical" evidence="11">
    <location>
        <begin position="490"/>
        <end position="507"/>
    </location>
</feature>
<feature type="compositionally biased region" description="Low complexity" evidence="10">
    <location>
        <begin position="94"/>
        <end position="118"/>
    </location>
</feature>
<evidence type="ECO:0000313" key="14">
    <source>
        <dbReference type="Proteomes" id="UP001620626"/>
    </source>
</evidence>
<comment type="subcellular location">
    <subcellularLocation>
        <location evidence="1">Membrane</location>
        <topology evidence="1">Multi-pass membrane protein</topology>
    </subcellularLocation>
</comment>
<feature type="transmembrane region" description="Helical" evidence="11">
    <location>
        <begin position="458"/>
        <end position="478"/>
    </location>
</feature>
<feature type="transmembrane region" description="Helical" evidence="11">
    <location>
        <begin position="552"/>
        <end position="570"/>
    </location>
</feature>
<gene>
    <name evidence="13" type="ORF">niasHT_026456</name>
</gene>
<name>A0ABD2KJ98_9BILA</name>
<keyword evidence="5" id="KW-0406">Ion transport</keyword>
<evidence type="ECO:0000256" key="5">
    <source>
        <dbReference type="ARBA" id="ARBA00023065"/>
    </source>
</evidence>
<feature type="transmembrane region" description="Helical" evidence="11">
    <location>
        <begin position="674"/>
        <end position="696"/>
    </location>
</feature>
<evidence type="ECO:0000313" key="13">
    <source>
        <dbReference type="EMBL" id="KAL3103008.1"/>
    </source>
</evidence>
<dbReference type="EMBL" id="JBICBT010000742">
    <property type="protein sequence ID" value="KAL3103008.1"/>
    <property type="molecule type" value="Genomic_DNA"/>
</dbReference>
<dbReference type="InterPro" id="IPR000595">
    <property type="entry name" value="cNMP-bd_dom"/>
</dbReference>
<feature type="compositionally biased region" description="Basic and acidic residues" evidence="10">
    <location>
        <begin position="1"/>
        <end position="15"/>
    </location>
</feature>
<keyword evidence="7" id="KW-1071">Ligand-gated ion channel</keyword>
<dbReference type="InterPro" id="IPR050866">
    <property type="entry name" value="CNG_cation_channel"/>
</dbReference>
<evidence type="ECO:0000256" key="3">
    <source>
        <dbReference type="ARBA" id="ARBA00022692"/>
    </source>
</evidence>
<accession>A0ABD2KJ98</accession>
<dbReference type="Pfam" id="PF00027">
    <property type="entry name" value="cNMP_binding"/>
    <property type="match status" value="1"/>
</dbReference>
<dbReference type="GO" id="GO:0034703">
    <property type="term" value="C:cation channel complex"/>
    <property type="evidence" value="ECO:0007669"/>
    <property type="project" value="UniProtKB-ARBA"/>
</dbReference>
<dbReference type="InterPro" id="IPR003938">
    <property type="entry name" value="K_chnl_volt-dep_EAG/ELK/ERG"/>
</dbReference>
<reference evidence="13 14" key="1">
    <citation type="submission" date="2024-10" db="EMBL/GenBank/DDBJ databases">
        <authorList>
            <person name="Kim D."/>
        </authorList>
    </citation>
    <scope>NUCLEOTIDE SEQUENCE [LARGE SCALE GENOMIC DNA]</scope>
    <source>
        <strain evidence="13">BH-2024</strain>
    </source>
</reference>
<dbReference type="Pfam" id="PF00520">
    <property type="entry name" value="Ion_trans"/>
    <property type="match status" value="1"/>
</dbReference>
<dbReference type="PROSITE" id="PS50042">
    <property type="entry name" value="CNMP_BINDING_3"/>
    <property type="match status" value="1"/>
</dbReference>
<keyword evidence="2" id="KW-0813">Transport</keyword>
<dbReference type="SMART" id="SM00100">
    <property type="entry name" value="cNMP"/>
    <property type="match status" value="1"/>
</dbReference>
<dbReference type="InterPro" id="IPR014710">
    <property type="entry name" value="RmlC-like_jellyroll"/>
</dbReference>
<keyword evidence="4 11" id="KW-1133">Transmembrane helix</keyword>
<dbReference type="InterPro" id="IPR018490">
    <property type="entry name" value="cNMP-bd_dom_sf"/>
</dbReference>
<dbReference type="FunFam" id="2.60.120.10:FF:000002">
    <property type="entry name" value="Cyclic nucleotide gated channel alpha 1a"/>
    <property type="match status" value="1"/>
</dbReference>
<feature type="compositionally biased region" description="Acidic residues" evidence="10">
    <location>
        <begin position="181"/>
        <end position="190"/>
    </location>
</feature>
<dbReference type="PANTHER" id="PTHR45638">
    <property type="entry name" value="CYCLIC NUCLEOTIDE-GATED CATION CHANNEL SUBUNIT A"/>
    <property type="match status" value="1"/>
</dbReference>
<dbReference type="InterPro" id="IPR032406">
    <property type="entry name" value="CLZ_dom"/>
</dbReference>
<feature type="compositionally biased region" description="Basic and acidic residues" evidence="10">
    <location>
        <begin position="191"/>
        <end position="210"/>
    </location>
</feature>
<dbReference type="AlphaFoldDB" id="A0ABD2KJ98"/>
<dbReference type="FunFam" id="1.10.287.70:FF:000367">
    <property type="entry name" value="Cyclic nucleotide-gated cation channel"/>
    <property type="match status" value="1"/>
</dbReference>
<dbReference type="PRINTS" id="PR01463">
    <property type="entry name" value="EAGCHANLFMLY"/>
</dbReference>
<protein>
    <recommendedName>
        <fullName evidence="12">Cyclic nucleotide-binding domain-containing protein</fullName>
    </recommendedName>
</protein>
<evidence type="ECO:0000256" key="10">
    <source>
        <dbReference type="SAM" id="MobiDB-lite"/>
    </source>
</evidence>
<feature type="region of interest" description="Disordered" evidence="10">
    <location>
        <begin position="1"/>
        <end position="228"/>
    </location>
</feature>
<dbReference type="InterPro" id="IPR018488">
    <property type="entry name" value="cNMP-bd_CS"/>
</dbReference>
<evidence type="ECO:0000256" key="9">
    <source>
        <dbReference type="SAM" id="Coils"/>
    </source>
</evidence>
<evidence type="ECO:0000256" key="2">
    <source>
        <dbReference type="ARBA" id="ARBA00022448"/>
    </source>
</evidence>
<keyword evidence="14" id="KW-1185">Reference proteome</keyword>
<feature type="coiled-coil region" evidence="9">
    <location>
        <begin position="916"/>
        <end position="943"/>
    </location>
</feature>
<feature type="domain" description="Cyclic nucleotide-binding" evidence="12">
    <location>
        <begin position="778"/>
        <end position="892"/>
    </location>
</feature>
<sequence length="987" mass="111723">MKKSAKETEGKSEAEEKTEEEEEEKRKSGEERRRGRRAITEQQKRTAEITATAEENHATQTPTESVSHLTPHRQRLFSARVFSASRHRSPLSATSGDDNGNGSASSPSSADSQRPSTSFPTAQRGLHHFHPGHKNRKKYTENGALRRREKAKNQRATSIRREKAKSDQQNATIIRGNEQFSDIEDIELGEMAEKWEEKGREKGGDTENGTRRTKTAQSAGKRPPRDTLSPKMVRAFRRRQRPMIEPLPRRGLAEVEESSKRTTGFRLAELEGGLDMDEEGRRTFSPRLDIDLTPQIELGSRASERANSALSSVALSPRVFPPDRRKSGSALNGSVLGGVPVPAPPQITVTSPQDTAPLGKVVAEQSADIEVEQQQQPNVGLNPSLIRGISKSIWRFRGRNRVNDAVAQEQANFMSRFGMSAAGVQLENGAGTVSAEQQQQMEKRKWAKFVFDANENYFYQWNALVSTAYVYNLLVVIARSVFVELAAGRLFFLWLTLDLCMDSVYLVDMFVRSRTGYLEQGLLVRDARKIRSLYLRSRHFVVDSASLFPLDFLVSFVWRPLPILRLNRLLRKERIQRFMEQTETRTARPNAFRVGVVVWYIAVIIHWNACFYFMISENIGLGSDPWVYGKNNKQSMPDGINDTLTRRYIYSFYWSTLILTTIGEVPGPQQNIEFAFVTIDLMCGVLIFATIVGNVGSMIANISADRTEFQNRIDNIKQYMDLRGVGKQLEVRVIKWFDYLWANKQGLTDAQVLKVLPDKLQAEIAMHVHFETLRKVRIFQDCEAGLLAELVLKLQWQVFSPGDYVCRKGDIGREMYIVKRGMLQVVADDGAKVFATLSEGAVFGELSILNIAGSKNGNRRTANVRSVGYTDLFVLNKNDLWTALREYPEARKIMIGKGRELLRKDNLLDENAPEEQKTAEEQIDELQASVHVLQTRIARLVAEHTNTETKVRGRISELEKLLNKYEILLEEDGHQTDDEAEQDSGEG</sequence>
<dbReference type="CDD" id="cd00038">
    <property type="entry name" value="CAP_ED"/>
    <property type="match status" value="1"/>
</dbReference>